<protein>
    <submittedName>
        <fullName evidence="1">Uncharacterized protein</fullName>
    </submittedName>
</protein>
<accession>A0A7I6GVA7</accession>
<sequence length="27" mass="3239">MFKIFYGINIEIPRSKRINSLKEVDNL</sequence>
<dbReference type="KEGG" id="bga:BG0001"/>
<name>A0A7I6GVA7_BORGP</name>
<gene>
    <name evidence="1" type="ordered locus">BG0001</name>
</gene>
<proteinExistence type="predicted"/>
<reference evidence="1 2" key="1">
    <citation type="journal article" date="2004" name="Nucleic Acids Res.">
        <title>Comparative analysis of the Borrelia garinii genome.</title>
        <authorList>
            <person name="Glockner G."/>
            <person name="Lehmann R."/>
            <person name="Romualdi A."/>
            <person name="Pradella S."/>
            <person name="Schulte-Spechtel U."/>
            <person name="Schilhabel M."/>
            <person name="Wilske B."/>
            <person name="Suhnel J."/>
            <person name="Platzer M."/>
        </authorList>
    </citation>
    <scope>NUCLEOTIDE SEQUENCE [LARGE SCALE GENOMIC DNA]</scope>
    <source>
        <strain evidence="2">ATCC BAA-2496 / DSM 23469 / PBi</strain>
    </source>
</reference>
<evidence type="ECO:0000313" key="2">
    <source>
        <dbReference type="Proteomes" id="UP000002276"/>
    </source>
</evidence>
<dbReference type="EMBL" id="CP000013">
    <property type="protein sequence ID" value="AAU06860.1"/>
    <property type="molecule type" value="Genomic_DNA"/>
</dbReference>
<dbReference type="Proteomes" id="UP000002276">
    <property type="component" value="Chromosome"/>
</dbReference>
<dbReference type="AlphaFoldDB" id="A0A7I6GVA7"/>
<organism evidence="1 2">
    <name type="scientific">Borrelia garinii subsp. bavariensis (strain ATCC BAA-2496 / DSM 23469 / PBi)</name>
    <name type="common">Borreliella bavariensis</name>
    <dbReference type="NCBI Taxonomy" id="290434"/>
    <lineage>
        <taxon>Bacteria</taxon>
        <taxon>Pseudomonadati</taxon>
        <taxon>Spirochaetota</taxon>
        <taxon>Spirochaetia</taxon>
        <taxon>Spirochaetales</taxon>
        <taxon>Borreliaceae</taxon>
        <taxon>Borreliella</taxon>
    </lineage>
</organism>
<evidence type="ECO:0000313" key="1">
    <source>
        <dbReference type="EMBL" id="AAU06860.1"/>
    </source>
</evidence>